<dbReference type="SFLD" id="SFLDS00001">
    <property type="entry name" value="Enolase"/>
    <property type="match status" value="1"/>
</dbReference>
<protein>
    <submittedName>
        <fullName evidence="5">Dipeptide epimerase</fullName>
    </submittedName>
</protein>
<dbReference type="InterPro" id="IPR036849">
    <property type="entry name" value="Enolase-like_C_sf"/>
</dbReference>
<dbReference type="SMART" id="SM00922">
    <property type="entry name" value="MR_MLE"/>
    <property type="match status" value="1"/>
</dbReference>
<evidence type="ECO:0000256" key="1">
    <source>
        <dbReference type="ARBA" id="ARBA00008031"/>
    </source>
</evidence>
<organism evidence="5 6">
    <name type="scientific">Luedemannella helvata</name>
    <dbReference type="NCBI Taxonomy" id="349315"/>
    <lineage>
        <taxon>Bacteria</taxon>
        <taxon>Bacillati</taxon>
        <taxon>Actinomycetota</taxon>
        <taxon>Actinomycetes</taxon>
        <taxon>Micromonosporales</taxon>
        <taxon>Micromonosporaceae</taxon>
        <taxon>Luedemannella</taxon>
    </lineage>
</organism>
<keyword evidence="2" id="KW-0479">Metal-binding</keyword>
<dbReference type="SUPFAM" id="SSF51604">
    <property type="entry name" value="Enolase C-terminal domain-like"/>
    <property type="match status" value="1"/>
</dbReference>
<evidence type="ECO:0000256" key="2">
    <source>
        <dbReference type="ARBA" id="ARBA00022723"/>
    </source>
</evidence>
<dbReference type="EMBL" id="BAAALS010000004">
    <property type="protein sequence ID" value="GAA1742845.1"/>
    <property type="molecule type" value="Genomic_DNA"/>
</dbReference>
<keyword evidence="6" id="KW-1185">Reference proteome</keyword>
<dbReference type="PANTHER" id="PTHR48073">
    <property type="entry name" value="O-SUCCINYLBENZOATE SYNTHASE-RELATED"/>
    <property type="match status" value="1"/>
</dbReference>
<proteinExistence type="inferred from homology"/>
<dbReference type="Pfam" id="PF13378">
    <property type="entry name" value="MR_MLE_C"/>
    <property type="match status" value="1"/>
</dbReference>
<name>A0ABN2JYG0_9ACTN</name>
<evidence type="ECO:0000313" key="5">
    <source>
        <dbReference type="EMBL" id="GAA1742845.1"/>
    </source>
</evidence>
<gene>
    <name evidence="5" type="ORF">GCM10009681_12130</name>
</gene>
<dbReference type="InterPro" id="IPR029065">
    <property type="entry name" value="Enolase_C-like"/>
</dbReference>
<dbReference type="InterPro" id="IPR013341">
    <property type="entry name" value="Mandelate_racemase_N_dom"/>
</dbReference>
<comment type="caution">
    <text evidence="5">The sequence shown here is derived from an EMBL/GenBank/DDBJ whole genome shotgun (WGS) entry which is preliminary data.</text>
</comment>
<dbReference type="RefSeq" id="WP_344077737.1">
    <property type="nucleotide sequence ID" value="NZ_BAAALS010000004.1"/>
</dbReference>
<feature type="domain" description="Mandelate racemase/muconate lactonizing enzyme C-terminal" evidence="4">
    <location>
        <begin position="143"/>
        <end position="243"/>
    </location>
</feature>
<evidence type="ECO:0000256" key="3">
    <source>
        <dbReference type="ARBA" id="ARBA00023235"/>
    </source>
</evidence>
<dbReference type="SUPFAM" id="SSF54826">
    <property type="entry name" value="Enolase N-terminal domain-like"/>
    <property type="match status" value="1"/>
</dbReference>
<dbReference type="SFLD" id="SFLDG00180">
    <property type="entry name" value="muconate_cycloisomerase"/>
    <property type="match status" value="1"/>
</dbReference>
<dbReference type="InterPro" id="IPR013342">
    <property type="entry name" value="Mandelate_racemase_C"/>
</dbReference>
<dbReference type="Proteomes" id="UP001500655">
    <property type="component" value="Unassembled WGS sequence"/>
</dbReference>
<dbReference type="Gene3D" id="3.20.20.120">
    <property type="entry name" value="Enolase-like C-terminal domain"/>
    <property type="match status" value="1"/>
</dbReference>
<keyword evidence="3" id="KW-0413">Isomerase</keyword>
<dbReference type="PANTHER" id="PTHR48073:SF2">
    <property type="entry name" value="O-SUCCINYLBENZOATE SYNTHASE"/>
    <property type="match status" value="1"/>
</dbReference>
<dbReference type="InterPro" id="IPR029017">
    <property type="entry name" value="Enolase-like_N"/>
</dbReference>
<evidence type="ECO:0000313" key="6">
    <source>
        <dbReference type="Proteomes" id="UP001500655"/>
    </source>
</evidence>
<dbReference type="Pfam" id="PF02746">
    <property type="entry name" value="MR_MLE_N"/>
    <property type="match status" value="1"/>
</dbReference>
<accession>A0ABN2JYG0</accession>
<evidence type="ECO:0000259" key="4">
    <source>
        <dbReference type="SMART" id="SM00922"/>
    </source>
</evidence>
<sequence length="373" mass="40837">MKITDITYVPVVVGYKPEYQHDLRFYPKPPAQSNVVVTIHTDEGVFGIGEAPNTPGLYGENENHTIAGIEYFKPYLIGRDPVELTALNAEMDRLSPIGNHAAKVGIDMALHDLAGKALGVPVYQLLGGRVHDKVVTHISPATYEETSAQVSKLMAQGYRIFKQKMSGNTEYDLRLVHALLDQVPLDVTISLDVNQGWSTTQTLRILGELERRPQFPTNIIIEQPTHAADFAGQAYIRRHTQIPLLLDDGIRTADDLRKIFDLGAADIVSLKMSRVGGIQKCRQMIHMAEAANVSYIVDEINDMRIANTAVAHLAVASRRPLYTGVTCHTLLEFDIVGRGGVQLVDGCAIVPDGPGLGIEEVRYPDAVPAGGSR</sequence>
<reference evidence="5 6" key="1">
    <citation type="journal article" date="2019" name="Int. J. Syst. Evol. Microbiol.">
        <title>The Global Catalogue of Microorganisms (GCM) 10K type strain sequencing project: providing services to taxonomists for standard genome sequencing and annotation.</title>
        <authorList>
            <consortium name="The Broad Institute Genomics Platform"/>
            <consortium name="The Broad Institute Genome Sequencing Center for Infectious Disease"/>
            <person name="Wu L."/>
            <person name="Ma J."/>
        </authorList>
    </citation>
    <scope>NUCLEOTIDE SEQUENCE [LARGE SCALE GENOMIC DNA]</scope>
    <source>
        <strain evidence="5 6">JCM 13249</strain>
    </source>
</reference>
<comment type="similarity">
    <text evidence="1">Belongs to the mandelate racemase/muconate lactonizing enzyme family.</text>
</comment>
<dbReference type="Gene3D" id="3.30.390.10">
    <property type="entry name" value="Enolase-like, N-terminal domain"/>
    <property type="match status" value="1"/>
</dbReference>